<name>A0AAF0J2L3_9BASI</name>
<keyword evidence="2" id="KW-0012">Acyltransferase</keyword>
<organism evidence="2 3">
    <name type="scientific">Malassezia nana</name>
    <dbReference type="NCBI Taxonomy" id="180528"/>
    <lineage>
        <taxon>Eukaryota</taxon>
        <taxon>Fungi</taxon>
        <taxon>Dikarya</taxon>
        <taxon>Basidiomycota</taxon>
        <taxon>Ustilaginomycotina</taxon>
        <taxon>Malasseziomycetes</taxon>
        <taxon>Malasseziales</taxon>
        <taxon>Malasseziaceae</taxon>
        <taxon>Malassezia</taxon>
    </lineage>
</organism>
<dbReference type="InterPro" id="IPR016181">
    <property type="entry name" value="Acyl_CoA_acyltransferase"/>
</dbReference>
<dbReference type="GO" id="GO:0004057">
    <property type="term" value="F:arginyl-tRNA--protein transferase activity"/>
    <property type="evidence" value="ECO:0007669"/>
    <property type="project" value="UniProtKB-EC"/>
</dbReference>
<proteinExistence type="predicted"/>
<reference evidence="2" key="1">
    <citation type="submission" date="2023-03" db="EMBL/GenBank/DDBJ databases">
        <title>Mating type loci evolution in Malassezia.</title>
        <authorList>
            <person name="Coelho M.A."/>
        </authorList>
    </citation>
    <scope>NUCLEOTIDE SEQUENCE</scope>
    <source>
        <strain evidence="2">CBS 9557</strain>
    </source>
</reference>
<evidence type="ECO:0000313" key="3">
    <source>
        <dbReference type="Proteomes" id="UP001213623"/>
    </source>
</evidence>
<dbReference type="SUPFAM" id="SSF55729">
    <property type="entry name" value="Acyl-CoA N-acyltransferases (Nat)"/>
    <property type="match status" value="1"/>
</dbReference>
<dbReference type="InterPro" id="IPR007472">
    <property type="entry name" value="N-end_Aminoacyl_Trfase_C"/>
</dbReference>
<dbReference type="PANTHER" id="PTHR21367:SF1">
    <property type="entry name" value="ARGINYL-TRNA--PROTEIN TRANSFERASE 1"/>
    <property type="match status" value="1"/>
</dbReference>
<dbReference type="GO" id="GO:0005737">
    <property type="term" value="C:cytoplasm"/>
    <property type="evidence" value="ECO:0007669"/>
    <property type="project" value="TreeGrafter"/>
</dbReference>
<dbReference type="InterPro" id="IPR030700">
    <property type="entry name" value="N-end_Aminoacyl_Trfase"/>
</dbReference>
<sequence>MSVAQPLGYHGSSVPLAACRPNKSQKRALRHLYWTLSGQQPPSRWKGKWGDQGPYSLQQRLSLVLQMDEEPPPMSAPYDTPVSDKIQVSLRQASSTDEKYALFRRYQATIHGEAPADISDRAGWASFLVDAPFPSRSEDASPFGLYHHEYRYHGRLIGVGVLDILPHCVSSVYFFYDPAYSSWQLGKISALCELALGQTLSQTITRLEWYYMGFYIDSCPKMRYKGEFRPSDLLDTSDNRWHALERVLPQLRAGQRAYWGTSVPASGPWPMPSSLSDTDGTLPDPLPLGYDTPEAVRTQSDQCASTLATHTLSAKFLLSPENEYYICPGHITQSSILEVVRAGAEAQARAMAGGGLLAVPASKENDNPTMTPIFLFFPTRPAFFPTSTHDLPTLF</sequence>
<keyword evidence="2" id="KW-0808">Transferase</keyword>
<feature type="domain" description="N-end rule aminoacyl transferase C-terminal" evidence="1">
    <location>
        <begin position="98"/>
        <end position="235"/>
    </location>
</feature>
<dbReference type="PANTHER" id="PTHR21367">
    <property type="entry name" value="ARGININE-TRNA-PROTEIN TRANSFERASE 1"/>
    <property type="match status" value="1"/>
</dbReference>
<protein>
    <submittedName>
        <fullName evidence="2">Arginyltransferase</fullName>
        <ecNumber evidence="2">2.3.2.8</ecNumber>
    </submittedName>
</protein>
<evidence type="ECO:0000259" key="1">
    <source>
        <dbReference type="Pfam" id="PF04377"/>
    </source>
</evidence>
<evidence type="ECO:0000313" key="2">
    <source>
        <dbReference type="EMBL" id="WFD27231.1"/>
    </source>
</evidence>
<dbReference type="EMBL" id="CP119895">
    <property type="protein sequence ID" value="WFD27231.1"/>
    <property type="molecule type" value="Genomic_DNA"/>
</dbReference>
<dbReference type="AlphaFoldDB" id="A0AAF0J2L3"/>
<dbReference type="EC" id="2.3.2.8" evidence="2"/>
<gene>
    <name evidence="2" type="primary">ATE1</name>
    <name evidence="2" type="ORF">MNAN1_002227</name>
</gene>
<accession>A0AAF0J2L3</accession>
<keyword evidence="3" id="KW-1185">Reference proteome</keyword>
<dbReference type="Proteomes" id="UP001213623">
    <property type="component" value="Chromosome 4"/>
</dbReference>
<dbReference type="Pfam" id="PF04377">
    <property type="entry name" value="ATE_C"/>
    <property type="match status" value="1"/>
</dbReference>